<dbReference type="AlphaFoldDB" id="A0A2A9MMZ8"/>
<dbReference type="KEGG" id="bbes:BESB_036450"/>
<dbReference type="GeneID" id="40308626"/>
<name>A0A2A9MMZ8_BESBE</name>
<dbReference type="OrthoDB" id="328281at2759"/>
<evidence type="ECO:0000313" key="2">
    <source>
        <dbReference type="Proteomes" id="UP000224006"/>
    </source>
</evidence>
<protein>
    <submittedName>
        <fullName evidence="1">Uncharacterized protein</fullName>
    </submittedName>
</protein>
<gene>
    <name evidence="1" type="ORF">BESB_036450</name>
</gene>
<keyword evidence="2" id="KW-1185">Reference proteome</keyword>
<comment type="caution">
    <text evidence="1">The sequence shown here is derived from an EMBL/GenBank/DDBJ whole genome shotgun (WGS) entry which is preliminary data.</text>
</comment>
<dbReference type="RefSeq" id="XP_029221196.1">
    <property type="nucleotide sequence ID" value="XM_029362231.1"/>
</dbReference>
<accession>A0A2A9MMZ8</accession>
<organism evidence="1 2">
    <name type="scientific">Besnoitia besnoiti</name>
    <name type="common">Apicomplexan protozoan</name>
    <dbReference type="NCBI Taxonomy" id="94643"/>
    <lineage>
        <taxon>Eukaryota</taxon>
        <taxon>Sar</taxon>
        <taxon>Alveolata</taxon>
        <taxon>Apicomplexa</taxon>
        <taxon>Conoidasida</taxon>
        <taxon>Coccidia</taxon>
        <taxon>Eucoccidiorida</taxon>
        <taxon>Eimeriorina</taxon>
        <taxon>Sarcocystidae</taxon>
        <taxon>Besnoitia</taxon>
    </lineage>
</organism>
<dbReference type="EMBL" id="NWUJ01000002">
    <property type="protein sequence ID" value="PFH37187.1"/>
    <property type="molecule type" value="Genomic_DNA"/>
</dbReference>
<evidence type="ECO:0000313" key="1">
    <source>
        <dbReference type="EMBL" id="PFH37187.1"/>
    </source>
</evidence>
<dbReference type="VEuPathDB" id="ToxoDB:BESB_036450"/>
<sequence length="112" mass="12724">MDTMASYATPEQQAVMATVEQMQLQQAAMAVDRTYMSEVASLTEPDPQNIHNIYFRANNTEVHPCEYFLQPQDVTVPYYVAPIYESYVPPGGSVISHMPPQIKRMKKRTCCC</sequence>
<dbReference type="Proteomes" id="UP000224006">
    <property type="component" value="Chromosome II"/>
</dbReference>
<reference evidence="1 2" key="1">
    <citation type="submission" date="2017-09" db="EMBL/GenBank/DDBJ databases">
        <title>Genome sequencing of Besnoitia besnoiti strain Bb-Ger1.</title>
        <authorList>
            <person name="Schares G."/>
            <person name="Venepally P."/>
            <person name="Lorenzi H.A."/>
        </authorList>
    </citation>
    <scope>NUCLEOTIDE SEQUENCE [LARGE SCALE GENOMIC DNA]</scope>
    <source>
        <strain evidence="1 2">Bb-Ger1</strain>
    </source>
</reference>
<proteinExistence type="predicted"/>